<accession>A0ABS8YG20</accession>
<dbReference type="Gene3D" id="2.60.40.10">
    <property type="entry name" value="Immunoglobulins"/>
    <property type="match status" value="1"/>
</dbReference>
<feature type="chain" id="PRO_5045719434" description="Fibronectin type III domain-containing protein" evidence="1">
    <location>
        <begin position="26"/>
        <end position="128"/>
    </location>
</feature>
<dbReference type="EMBL" id="JAJNBZ010000002">
    <property type="protein sequence ID" value="MCE5168474.1"/>
    <property type="molecule type" value="Genomic_DNA"/>
</dbReference>
<name>A0ABS8YG20_9BACL</name>
<dbReference type="Proteomes" id="UP001199916">
    <property type="component" value="Unassembled WGS sequence"/>
</dbReference>
<evidence type="ECO:0000256" key="1">
    <source>
        <dbReference type="SAM" id="SignalP"/>
    </source>
</evidence>
<evidence type="ECO:0000313" key="2">
    <source>
        <dbReference type="EMBL" id="MCE5168474.1"/>
    </source>
</evidence>
<dbReference type="InterPro" id="IPR013783">
    <property type="entry name" value="Ig-like_fold"/>
</dbReference>
<dbReference type="RefSeq" id="WP_233695724.1">
    <property type="nucleotide sequence ID" value="NZ_JAJNBZ010000002.1"/>
</dbReference>
<feature type="signal peptide" evidence="1">
    <location>
        <begin position="1"/>
        <end position="25"/>
    </location>
</feature>
<evidence type="ECO:0000313" key="3">
    <source>
        <dbReference type="Proteomes" id="UP001199916"/>
    </source>
</evidence>
<comment type="caution">
    <text evidence="2">The sequence shown here is derived from an EMBL/GenBank/DDBJ whole genome shotgun (WGS) entry which is preliminary data.</text>
</comment>
<gene>
    <name evidence="2" type="ORF">LQV63_03990</name>
</gene>
<keyword evidence="3" id="KW-1185">Reference proteome</keyword>
<evidence type="ECO:0008006" key="4">
    <source>
        <dbReference type="Google" id="ProtNLM"/>
    </source>
</evidence>
<keyword evidence="1" id="KW-0732">Signal</keyword>
<sequence length="128" mass="14157">MLKELSVSILAATTLFSAGSGAVLAEPLQASTVEAKAVSQAASYETAEVRWSSVPGAAYYKIAIRDLTTNRLIVEVRQDYGNYYKTPFLQSGHRFRFWVGAYNNNDVLIDHGQTEAWVYGGEDILVYI</sequence>
<organism evidence="2 3">
    <name type="scientific">Paenibacillus profundus</name>
    <dbReference type="NCBI Taxonomy" id="1173085"/>
    <lineage>
        <taxon>Bacteria</taxon>
        <taxon>Bacillati</taxon>
        <taxon>Bacillota</taxon>
        <taxon>Bacilli</taxon>
        <taxon>Bacillales</taxon>
        <taxon>Paenibacillaceae</taxon>
        <taxon>Paenibacillus</taxon>
    </lineage>
</organism>
<protein>
    <recommendedName>
        <fullName evidence="4">Fibronectin type III domain-containing protein</fullName>
    </recommendedName>
</protein>
<reference evidence="2 3" key="1">
    <citation type="submission" date="2021-11" db="EMBL/GenBank/DDBJ databases">
        <title>Draft genome sequence of Paenibacillus profundus YoMME, a new Gram-positive bacteria with exoelectrogenic properties.</title>
        <authorList>
            <person name="Hubenova Y."/>
            <person name="Hubenova E."/>
            <person name="Manasiev Y."/>
            <person name="Peykov S."/>
            <person name="Mitov M."/>
        </authorList>
    </citation>
    <scope>NUCLEOTIDE SEQUENCE [LARGE SCALE GENOMIC DNA]</scope>
    <source>
        <strain evidence="2 3">YoMME</strain>
    </source>
</reference>
<proteinExistence type="predicted"/>